<organism evidence="1 2">
    <name type="scientific">Piscirickettsia salmonis</name>
    <dbReference type="NCBI Taxonomy" id="1238"/>
    <lineage>
        <taxon>Bacteria</taxon>
        <taxon>Pseudomonadati</taxon>
        <taxon>Pseudomonadota</taxon>
        <taxon>Gammaproteobacteria</taxon>
        <taxon>Thiotrichales</taxon>
        <taxon>Piscirickettsiaceae</taxon>
        <taxon>Piscirickettsia</taxon>
    </lineage>
</organism>
<dbReference type="OrthoDB" id="5616542at2"/>
<dbReference type="Proteomes" id="UP000029558">
    <property type="component" value="Chromosome"/>
</dbReference>
<dbReference type="RefSeq" id="WP_017377970.1">
    <property type="nucleotide sequence ID" value="NZ_CP012508.1"/>
</dbReference>
<accession>A0A1L6TCA8</accession>
<evidence type="ECO:0000313" key="1">
    <source>
        <dbReference type="EMBL" id="ALB22992.1"/>
    </source>
</evidence>
<reference evidence="1 2" key="1">
    <citation type="journal article" date="2014" name="Genome Announc.">
        <title>Comparative Genome Analysis of Two Isolates of the Fish Pathogen Piscirickettsia salmonis from Different Hosts Reveals Major Differences in Virulence-Associated Secretion Systems.</title>
        <authorList>
            <person name="Bohle H."/>
            <person name="Henriquez P."/>
            <person name="Grothusen H."/>
            <person name="Navas E."/>
            <person name="Sandoval A."/>
            <person name="Bustamante F."/>
            <person name="Bustos P."/>
            <person name="Mancilla M."/>
        </authorList>
    </citation>
    <scope>NUCLEOTIDE SEQUENCE [LARGE SCALE GENOMIC DNA]</scope>
    <source>
        <strain evidence="2">B1-32597</strain>
    </source>
</reference>
<dbReference type="AlphaFoldDB" id="A0A1L6TCA8"/>
<dbReference type="EMBL" id="CP012508">
    <property type="protein sequence ID" value="ALB22992.1"/>
    <property type="molecule type" value="Genomic_DNA"/>
</dbReference>
<protein>
    <submittedName>
        <fullName evidence="1">Uncharacterized protein</fullName>
    </submittedName>
</protein>
<evidence type="ECO:0000313" key="2">
    <source>
        <dbReference type="Proteomes" id="UP000029558"/>
    </source>
</evidence>
<sequence length="63" mass="6284">MDGLSVNSTSSALAVMYKASVQAAMLKASQDIQGAAVLTLLASVVMPPAAPVGAMGNNVDIHV</sequence>
<gene>
    <name evidence="1" type="ORF">KU39_1812</name>
</gene>
<proteinExistence type="predicted"/>
<name>A0A1L6TCA8_PISSA</name>